<accession>A0ACC4BFZ7</accession>
<dbReference type="Proteomes" id="UP000309997">
    <property type="component" value="Unassembled WGS sequence"/>
</dbReference>
<organism evidence="1 2">
    <name type="scientific">Populus alba</name>
    <name type="common">White poplar</name>
    <dbReference type="NCBI Taxonomy" id="43335"/>
    <lineage>
        <taxon>Eukaryota</taxon>
        <taxon>Viridiplantae</taxon>
        <taxon>Streptophyta</taxon>
        <taxon>Embryophyta</taxon>
        <taxon>Tracheophyta</taxon>
        <taxon>Spermatophyta</taxon>
        <taxon>Magnoliopsida</taxon>
        <taxon>eudicotyledons</taxon>
        <taxon>Gunneridae</taxon>
        <taxon>Pentapetalae</taxon>
        <taxon>rosids</taxon>
        <taxon>fabids</taxon>
        <taxon>Malpighiales</taxon>
        <taxon>Salicaceae</taxon>
        <taxon>Saliceae</taxon>
        <taxon>Populus</taxon>
    </lineage>
</organism>
<name>A0ACC4BFZ7_POPAL</name>
<evidence type="ECO:0000313" key="1">
    <source>
        <dbReference type="EMBL" id="KAL3576903.1"/>
    </source>
</evidence>
<comment type="caution">
    <text evidence="1">The sequence shown here is derived from an EMBL/GenBank/DDBJ whole genome shotgun (WGS) entry which is preliminary data.</text>
</comment>
<reference evidence="1 2" key="1">
    <citation type="journal article" date="2024" name="Plant Biotechnol. J.">
        <title>Genome and CRISPR/Cas9 system of a widespread forest tree (Populus alba) in the world.</title>
        <authorList>
            <person name="Liu Y.J."/>
            <person name="Jiang P.F."/>
            <person name="Han X.M."/>
            <person name="Li X.Y."/>
            <person name="Wang H.M."/>
            <person name="Wang Y.J."/>
            <person name="Wang X.X."/>
            <person name="Zeng Q.Y."/>
        </authorList>
    </citation>
    <scope>NUCLEOTIDE SEQUENCE [LARGE SCALE GENOMIC DNA]</scope>
    <source>
        <strain evidence="2">cv. PAL-ZL1</strain>
    </source>
</reference>
<gene>
    <name evidence="1" type="ORF">D5086_022186</name>
</gene>
<evidence type="ECO:0000313" key="2">
    <source>
        <dbReference type="Proteomes" id="UP000309997"/>
    </source>
</evidence>
<protein>
    <submittedName>
        <fullName evidence="1">Uncharacterized protein</fullName>
    </submittedName>
</protein>
<dbReference type="EMBL" id="RCHU02000011">
    <property type="protein sequence ID" value="KAL3576903.1"/>
    <property type="molecule type" value="Genomic_DNA"/>
</dbReference>
<keyword evidence="2" id="KW-1185">Reference proteome</keyword>
<proteinExistence type="predicted"/>
<sequence>MTLWMGTSSQVEPHGVSPAIHEEDKKTQLQNIHGKYGISFSNSKMLQIDLRFYIQNDWHFPIKEFMKYKKSSPGSGYVYCQ</sequence>